<dbReference type="RefSeq" id="WP_269311312.1">
    <property type="nucleotide sequence ID" value="NZ_CP114052.1"/>
</dbReference>
<evidence type="ECO:0000256" key="2">
    <source>
        <dbReference type="ARBA" id="ARBA00022670"/>
    </source>
</evidence>
<accession>A0ABY7JND9</accession>
<reference evidence="6" key="1">
    <citation type="submission" date="2022-12" db="EMBL/GenBank/DDBJ databases">
        <title>Peptostreptococcus.</title>
        <authorList>
            <person name="Lee S.H."/>
        </authorList>
    </citation>
    <scope>NUCLEOTIDE SEQUENCE</scope>
    <source>
        <strain evidence="6">CBA3647</strain>
    </source>
</reference>
<dbReference type="InterPro" id="IPR056937">
    <property type="entry name" value="YqbQ/XkdQ"/>
</dbReference>
<dbReference type="SUPFAM" id="SSF54001">
    <property type="entry name" value="Cysteine proteinases"/>
    <property type="match status" value="1"/>
</dbReference>
<evidence type="ECO:0000256" key="4">
    <source>
        <dbReference type="ARBA" id="ARBA00022807"/>
    </source>
</evidence>
<gene>
    <name evidence="6" type="ORF">O0R46_08430</name>
</gene>
<keyword evidence="2" id="KW-0645">Protease</keyword>
<comment type="similarity">
    <text evidence="1">Belongs to the peptidase C40 family.</text>
</comment>
<dbReference type="Gene3D" id="3.90.1720.10">
    <property type="entry name" value="endopeptidase domain like (from Nostoc punctiforme)"/>
    <property type="match status" value="1"/>
</dbReference>
<dbReference type="InterPro" id="IPR051794">
    <property type="entry name" value="PG_Endopeptidase_C40"/>
</dbReference>
<evidence type="ECO:0000313" key="6">
    <source>
        <dbReference type="EMBL" id="WAW14615.1"/>
    </source>
</evidence>
<name>A0ABY7JND9_9FIRM</name>
<dbReference type="PANTHER" id="PTHR47359:SF3">
    <property type="entry name" value="NLP_P60 DOMAIN-CONTAINING PROTEIN-RELATED"/>
    <property type="match status" value="1"/>
</dbReference>
<dbReference type="PANTHER" id="PTHR47359">
    <property type="entry name" value="PEPTIDOGLYCAN DL-ENDOPEPTIDASE CWLO"/>
    <property type="match status" value="1"/>
</dbReference>
<dbReference type="Pfam" id="PF00877">
    <property type="entry name" value="NLPC_P60"/>
    <property type="match status" value="1"/>
</dbReference>
<dbReference type="InterPro" id="IPR000064">
    <property type="entry name" value="NLP_P60_dom"/>
</dbReference>
<feature type="domain" description="NlpC/P60" evidence="5">
    <location>
        <begin position="549"/>
        <end position="671"/>
    </location>
</feature>
<protein>
    <submittedName>
        <fullName evidence="6">NlpC/P60 family protein</fullName>
    </submittedName>
</protein>
<keyword evidence="7" id="KW-1185">Reference proteome</keyword>
<evidence type="ECO:0000259" key="5">
    <source>
        <dbReference type="PROSITE" id="PS51935"/>
    </source>
</evidence>
<keyword evidence="4" id="KW-0788">Thiol protease</keyword>
<dbReference type="InterPro" id="IPR038765">
    <property type="entry name" value="Papain-like_cys_pep_sf"/>
</dbReference>
<dbReference type="Proteomes" id="UP001164187">
    <property type="component" value="Chromosome"/>
</dbReference>
<dbReference type="Pfam" id="PF24032">
    <property type="entry name" value="YQBQ"/>
    <property type="match status" value="1"/>
</dbReference>
<sequence>MKEPINLVNPDMYHSGDIEIIAHIRGKNEFYKLSPALSHITWSGDIKSPSRTLEFEFLKGVADERVREIGLVVGSTVCMYEDDKELFRGTVTDISRDTNNNELKVTAHDIGYILGKDDVSFNFVNTTACDIAKAVLKGSKGQMQLTYGKLAVAGTKITKMFVGVSRYDAIMSAYTAHSKADKSHKKYMIEVDLDKINVIEKGIVKLKIMFEEMVNIESANYKESIENMVNSVLVVDEKGNIIKQKTSKDFGKVFKTVTKVIEQRKDKTVTDDEINKEFKSVERTCNLSGYGNTSCKAGYKVQVKDNHTGLVGEFYIDKDKHTWSGGVYNIDLDLNFDNIMDEKDAGKDEQKETSTSNSVSTMGTDWGHGVTADMINKVLKGKLAGRGAEYIKWGNAYKVNPLLIALIQRKETGTNFNSRLARECNNFGGITADPLYKKKSGRFVIYPSIEVGVERHFRLVSVKYLHDWGKRSIDAIMAVYAPVSDGNNTSGYIAEMKSWYQQFSGRVWNNSLLGTGVANEQEAHNNITVYSSTNSGNGSLSWNGIQFENPRQMRIVQFAYSMIGKGRYTWGGHGSPYRSDCSGFVHFCYASAGINIGWTTADQRYNGRQIPLNQIKPGDFVVMSSAASGSGRHVVLYVGNGQIIHNGGPSGAPITKRSLYTTGWYTVRRCW</sequence>
<proteinExistence type="inferred from homology"/>
<evidence type="ECO:0000256" key="3">
    <source>
        <dbReference type="ARBA" id="ARBA00022801"/>
    </source>
</evidence>
<evidence type="ECO:0000256" key="1">
    <source>
        <dbReference type="ARBA" id="ARBA00007074"/>
    </source>
</evidence>
<evidence type="ECO:0000313" key="7">
    <source>
        <dbReference type="Proteomes" id="UP001164187"/>
    </source>
</evidence>
<dbReference type="PROSITE" id="PS51935">
    <property type="entry name" value="NLPC_P60"/>
    <property type="match status" value="1"/>
</dbReference>
<organism evidence="6 7">
    <name type="scientific">Peptostreptococcus equinus</name>
    <dbReference type="NCBI Taxonomy" id="3003601"/>
    <lineage>
        <taxon>Bacteria</taxon>
        <taxon>Bacillati</taxon>
        <taxon>Bacillota</taxon>
        <taxon>Clostridia</taxon>
        <taxon>Peptostreptococcales</taxon>
        <taxon>Peptostreptococcaceae</taxon>
        <taxon>Peptostreptococcus</taxon>
    </lineage>
</organism>
<keyword evidence="3" id="KW-0378">Hydrolase</keyword>
<dbReference type="EMBL" id="CP114052">
    <property type="protein sequence ID" value="WAW14615.1"/>
    <property type="molecule type" value="Genomic_DNA"/>
</dbReference>
<dbReference type="SUPFAM" id="SSF69279">
    <property type="entry name" value="Phage tail proteins"/>
    <property type="match status" value="1"/>
</dbReference>